<evidence type="ECO:0000256" key="1">
    <source>
        <dbReference type="ARBA" id="ARBA00022842"/>
    </source>
</evidence>
<accession>A0A2A4HLX9</accession>
<proteinExistence type="predicted"/>
<dbReference type="InterPro" id="IPR029044">
    <property type="entry name" value="Nucleotide-diphossugar_trans"/>
</dbReference>
<name>A0A2A4HLX9_9GAMM</name>
<dbReference type="Pfam" id="PF12804">
    <property type="entry name" value="NTP_transf_3"/>
    <property type="match status" value="1"/>
</dbReference>
<organism evidence="3 4">
    <name type="scientific">Vreelandella nigrificans</name>
    <dbReference type="NCBI Taxonomy" id="2042704"/>
    <lineage>
        <taxon>Bacteria</taxon>
        <taxon>Pseudomonadati</taxon>
        <taxon>Pseudomonadota</taxon>
        <taxon>Gammaproteobacteria</taxon>
        <taxon>Oceanospirillales</taxon>
        <taxon>Halomonadaceae</taxon>
        <taxon>Vreelandella</taxon>
    </lineage>
</organism>
<keyword evidence="4" id="KW-1185">Reference proteome</keyword>
<dbReference type="PANTHER" id="PTHR43777">
    <property type="entry name" value="MOLYBDENUM COFACTOR CYTIDYLYLTRANSFERASE"/>
    <property type="match status" value="1"/>
</dbReference>
<reference evidence="4" key="1">
    <citation type="submission" date="2017-09" db="EMBL/GenBank/DDBJ databases">
        <authorList>
            <person name="Cho G.-S."/>
            <person name="Oguntoyinbo F.A."/>
            <person name="Cnockaert M."/>
            <person name="Kabisch J."/>
            <person name="Neve H."/>
            <person name="Bockelmann W."/>
            <person name="Wenning M."/>
            <person name="Franz C.M."/>
            <person name="Vandamme P."/>
        </authorList>
    </citation>
    <scope>NUCLEOTIDE SEQUENCE [LARGE SCALE GENOMIC DNA]</scope>
    <source>
        <strain evidence="4">MBT G8648</strain>
    </source>
</reference>
<dbReference type="CDD" id="cd04182">
    <property type="entry name" value="GT_2_like_f"/>
    <property type="match status" value="1"/>
</dbReference>
<comment type="caution">
    <text evidence="3">The sequence shown here is derived from an EMBL/GenBank/DDBJ whole genome shotgun (WGS) entry which is preliminary data.</text>
</comment>
<dbReference type="Proteomes" id="UP000218677">
    <property type="component" value="Unassembled WGS sequence"/>
</dbReference>
<feature type="domain" description="MobA-like NTP transferase" evidence="2">
    <location>
        <begin position="8"/>
        <end position="169"/>
    </location>
</feature>
<dbReference type="Gene3D" id="3.90.550.10">
    <property type="entry name" value="Spore Coat Polysaccharide Biosynthesis Protein SpsA, Chain A"/>
    <property type="match status" value="1"/>
</dbReference>
<dbReference type="PANTHER" id="PTHR43777:SF1">
    <property type="entry name" value="MOLYBDENUM COFACTOR CYTIDYLYLTRANSFERASE"/>
    <property type="match status" value="1"/>
</dbReference>
<gene>
    <name evidence="3" type="ORF">CPA45_11810</name>
</gene>
<dbReference type="SUPFAM" id="SSF53448">
    <property type="entry name" value="Nucleotide-diphospho-sugar transferases"/>
    <property type="match status" value="1"/>
</dbReference>
<protein>
    <recommendedName>
        <fullName evidence="2">MobA-like NTP transferase domain-containing protein</fullName>
    </recommendedName>
</protein>
<evidence type="ECO:0000313" key="4">
    <source>
        <dbReference type="Proteomes" id="UP000218677"/>
    </source>
</evidence>
<dbReference type="GO" id="GO:0016779">
    <property type="term" value="F:nucleotidyltransferase activity"/>
    <property type="evidence" value="ECO:0007669"/>
    <property type="project" value="UniProtKB-ARBA"/>
</dbReference>
<dbReference type="OrthoDB" id="5298023at2"/>
<dbReference type="EMBL" id="NWUX01000009">
    <property type="protein sequence ID" value="PCF95447.1"/>
    <property type="molecule type" value="Genomic_DNA"/>
</dbReference>
<dbReference type="AlphaFoldDB" id="A0A2A4HLX9"/>
<keyword evidence="1" id="KW-0460">Magnesium</keyword>
<dbReference type="InterPro" id="IPR025877">
    <property type="entry name" value="MobA-like_NTP_Trfase"/>
</dbReference>
<evidence type="ECO:0000259" key="2">
    <source>
        <dbReference type="Pfam" id="PF12804"/>
    </source>
</evidence>
<dbReference type="RefSeq" id="WP_096651748.1">
    <property type="nucleotide sequence ID" value="NZ_NWUX01000009.1"/>
</dbReference>
<evidence type="ECO:0000313" key="3">
    <source>
        <dbReference type="EMBL" id="PCF95447.1"/>
    </source>
</evidence>
<sequence>MPCSDVIVIVMAAGQSSRFGSDKRVAKLSSGETLLNTTLLTIQKHFLHSCVVIKPEDNAQSLGLSLMTPTIISPHSYLGLGFSISDAFTHLIQDKDMHHYRAAAIWLGDLPWVSLKTCSLLTKLASPESIIQPLHQGKPGHPVIFGRKFWCELAHLDNEKGANSVIKKYSNRIVNVTTSDPGVCSDVDYPDDLIKL</sequence>